<dbReference type="STRING" id="29655.A0A0K9P1Z6"/>
<accession>A0A0K9P1Z6</accession>
<gene>
    <name evidence="3" type="ORF">ZOSMA_47G00150</name>
</gene>
<dbReference type="PANTHER" id="PTHR48163:SF2">
    <property type="entry name" value="EXPRESSED PROTEIN"/>
    <property type="match status" value="1"/>
</dbReference>
<organism evidence="3 4">
    <name type="scientific">Zostera marina</name>
    <name type="common">Eelgrass</name>
    <dbReference type="NCBI Taxonomy" id="29655"/>
    <lineage>
        <taxon>Eukaryota</taxon>
        <taxon>Viridiplantae</taxon>
        <taxon>Streptophyta</taxon>
        <taxon>Embryophyta</taxon>
        <taxon>Tracheophyta</taxon>
        <taxon>Spermatophyta</taxon>
        <taxon>Magnoliopsida</taxon>
        <taxon>Liliopsida</taxon>
        <taxon>Zosteraceae</taxon>
        <taxon>Zostera</taxon>
    </lineage>
</organism>
<protein>
    <submittedName>
        <fullName evidence="3">Myosin heavy chain-related protein</fullName>
    </submittedName>
</protein>
<feature type="coiled-coil region" evidence="1">
    <location>
        <begin position="44"/>
        <end position="78"/>
    </location>
</feature>
<feature type="compositionally biased region" description="Basic residues" evidence="2">
    <location>
        <begin position="1"/>
        <end position="11"/>
    </location>
</feature>
<dbReference type="AlphaFoldDB" id="A0A0K9P1Z6"/>
<sequence length="422" mass="48687">MEAHHASRGRKKLEEIRQKRAAGKMVSTGSDLDSNGSTKIQEDSSALLYRIKELENKNTQLEDENKKLLSKLEEGDIEKNSLIKQLNSMEHDILPSMKKSLKDMSIEKDAAIVAREDLLVQLRTIKKRFKEAEEEQYRAEEDAASLRAELNSLQQQEMSNKFNDIISTGIPADHVQALEREIMDLKSQLQDELMLRKQENQKLIEEQSNVFSLLAEKKELERRVTNLMKQNLDEASEDAVRKVISKKDREKADKQLHDMALMVEKLENSRQKLLTEIDSQSSEIERLFEENSNLAASYEGAITTAAEWKKQVTECLNQNKELRAQLDKMRFDMAEASYRKDIQHNTQNDNDSTMSLEENPSLKLAKEQSKSEALSAEVMRLSAELKHAVKTYNNLTQILYKPILRNIESNLMKMKQESFVRI</sequence>
<keyword evidence="4" id="KW-1185">Reference proteome</keyword>
<feature type="coiled-coil region" evidence="1">
    <location>
        <begin position="115"/>
        <end position="325"/>
    </location>
</feature>
<dbReference type="OrthoDB" id="2019706at2759"/>
<dbReference type="Proteomes" id="UP000036987">
    <property type="component" value="Unassembled WGS sequence"/>
</dbReference>
<reference evidence="4" key="1">
    <citation type="journal article" date="2016" name="Nature">
        <title>The genome of the seagrass Zostera marina reveals angiosperm adaptation to the sea.</title>
        <authorList>
            <person name="Olsen J.L."/>
            <person name="Rouze P."/>
            <person name="Verhelst B."/>
            <person name="Lin Y.-C."/>
            <person name="Bayer T."/>
            <person name="Collen J."/>
            <person name="Dattolo E."/>
            <person name="De Paoli E."/>
            <person name="Dittami S."/>
            <person name="Maumus F."/>
            <person name="Michel G."/>
            <person name="Kersting A."/>
            <person name="Lauritano C."/>
            <person name="Lohaus R."/>
            <person name="Toepel M."/>
            <person name="Tonon T."/>
            <person name="Vanneste K."/>
            <person name="Amirebrahimi M."/>
            <person name="Brakel J."/>
            <person name="Bostroem C."/>
            <person name="Chovatia M."/>
            <person name="Grimwood J."/>
            <person name="Jenkins J.W."/>
            <person name="Jueterbock A."/>
            <person name="Mraz A."/>
            <person name="Stam W.T."/>
            <person name="Tice H."/>
            <person name="Bornberg-Bauer E."/>
            <person name="Green P.J."/>
            <person name="Pearson G.A."/>
            <person name="Procaccini G."/>
            <person name="Duarte C.M."/>
            <person name="Schmutz J."/>
            <person name="Reusch T.B.H."/>
            <person name="Van de Peer Y."/>
        </authorList>
    </citation>
    <scope>NUCLEOTIDE SEQUENCE [LARGE SCALE GENOMIC DNA]</scope>
    <source>
        <strain evidence="4">cv. Finnish</strain>
    </source>
</reference>
<evidence type="ECO:0000313" key="4">
    <source>
        <dbReference type="Proteomes" id="UP000036987"/>
    </source>
</evidence>
<comment type="caution">
    <text evidence="3">The sequence shown here is derived from an EMBL/GenBank/DDBJ whole genome shotgun (WGS) entry which is preliminary data.</text>
</comment>
<evidence type="ECO:0000256" key="1">
    <source>
        <dbReference type="SAM" id="Coils"/>
    </source>
</evidence>
<name>A0A0K9P1Z6_ZOSMR</name>
<keyword evidence="1" id="KW-0175">Coiled coil</keyword>
<feature type="compositionally biased region" description="Polar residues" evidence="2">
    <location>
        <begin position="27"/>
        <end position="38"/>
    </location>
</feature>
<dbReference type="EMBL" id="LFYR01001390">
    <property type="protein sequence ID" value="KMZ62225.1"/>
    <property type="molecule type" value="Genomic_DNA"/>
</dbReference>
<feature type="region of interest" description="Disordered" evidence="2">
    <location>
        <begin position="1"/>
        <end position="38"/>
    </location>
</feature>
<evidence type="ECO:0000256" key="2">
    <source>
        <dbReference type="SAM" id="MobiDB-lite"/>
    </source>
</evidence>
<dbReference type="PANTHER" id="PTHR48163">
    <property type="entry name" value="BNAC02G25670D PROTEIN"/>
    <property type="match status" value="1"/>
</dbReference>
<evidence type="ECO:0000313" key="3">
    <source>
        <dbReference type="EMBL" id="KMZ62225.1"/>
    </source>
</evidence>
<proteinExistence type="predicted"/>
<dbReference type="OMA" id="HEGRDNE"/>